<keyword evidence="1 3" id="KW-0732">Signal</keyword>
<dbReference type="GO" id="GO:0015344">
    <property type="term" value="F:siderophore uptake transmembrane transporter activity"/>
    <property type="evidence" value="ECO:0007669"/>
    <property type="project" value="TreeGrafter"/>
</dbReference>
<comment type="caution">
    <text evidence="5">The sequence shown here is derived from an EMBL/GenBank/DDBJ whole genome shotgun (WGS) entry which is preliminary data.</text>
</comment>
<dbReference type="PANTHER" id="PTHR30069">
    <property type="entry name" value="TONB-DEPENDENT OUTER MEMBRANE RECEPTOR"/>
    <property type="match status" value="1"/>
</dbReference>
<dbReference type="GO" id="GO:0009279">
    <property type="term" value="C:cell outer membrane"/>
    <property type="evidence" value="ECO:0007669"/>
    <property type="project" value="UniProtKB-SubCell"/>
</dbReference>
<keyword evidence="5" id="KW-0675">Receptor</keyword>
<evidence type="ECO:0000256" key="3">
    <source>
        <dbReference type="SAM" id="SignalP"/>
    </source>
</evidence>
<accession>A0AAP2DCX9</accession>
<dbReference type="GO" id="GO:0044718">
    <property type="term" value="P:siderophore transmembrane transport"/>
    <property type="evidence" value="ECO:0007669"/>
    <property type="project" value="TreeGrafter"/>
</dbReference>
<protein>
    <submittedName>
        <fullName evidence="5">TonB-dependent receptor</fullName>
    </submittedName>
</protein>
<keyword evidence="2" id="KW-0812">Transmembrane</keyword>
<dbReference type="InterPro" id="IPR023997">
    <property type="entry name" value="TonB-dep_OMP_SusC/RagA_CS"/>
</dbReference>
<sequence>MQKKYKSLSKKLLKYSAYGIVTQCVVVASVFAAEANDANPIINHTAAITAVSPLQGITVTGTVTSADDGSGLPGVSVIVKGTTRGTTTDADGKYVINVNSADEVLVLSFIGYVQQEVAVGAQTNIDVALVSDITQLGEVVVVAYGTQQKVTLTGSVAAIKGEELRRTKNENPQNMLTGRVAGVRLWQRSAEPGTYNTSFDIRGMQGDPLVVIDGVPRTMADFQRMNPADIDDISVLKDAAAAIYGVRAASGVLLVTTKKGTKGKPVISYNGSVTIQKPSNMPKLADAYGTMTLYNEQSRNNINGGNIIYDEADFEAFRTGQRPTTDWNSLIIANTAPQTQHDISIAGGNDNTQYYIGGGYLYQEGIFKSGDLNYNKYNLRTNITTELYKGVSLNLNLAGVSDERNTPYASSVDIIRNYWAQGVLFPAYADPEGTMLNYEGLALEQNTVAMMTSDISGYRKFRQKDFQSSASLTFDFGTVSPALEGLSAKGMFSYDYRQNNNDAYRREYFQYAIDPLSGEYVSKLYNLSSPNQLQREMSERRQWLGQFLLNYNRTFGETKLVGLLGWESQNKTGDNFFARRNLAFGLPYLLAGVNDEGMVSGMGSTTDDVYEIANAAALGRVNVTHKDRYIAEFQFRYDGSSKFVEDNQWGFFPSGSIGWRISEEPFFQNISALSFVDQLKFRASYGVTSNDGTLGYDWYPGYKYPSTNSNAANGYYNQWAPGNVFGGQFINGADVIVSNSELTWWEAHTFNVGVDYEGWNGLFGFSLDYFQRKRTGLHTQRSSEIPTIVGTAAPVENLDRDRQFGLDLELNHRNKIGELAYKVRAIATITRREWLFGAANGPYGNSYDKWRNDNLNNRYQGIQFGFESAGRYTSWEDIWSYPIYKDRDILPGDYKYEDWNGDGEINDQDQHPYAFDQTPWLNFSLGADFNYKNFDLNFLFQGTAMGSMAYQEPLYRIWGSNGGGALEQYLDRWHPVDPNADPYNPETEWVSGYYGYTGHYPRDNSSFNRVSTAYLRLKSIELGYSLPKRSSSSLDVRVFANAYNVFTITDVKFVDPEHPDSDLGRLYPLNKTYTLGVSAKF</sequence>
<dbReference type="Gene3D" id="2.60.40.1120">
    <property type="entry name" value="Carboxypeptidase-like, regulatory domain"/>
    <property type="match status" value="1"/>
</dbReference>
<dbReference type="NCBIfam" id="TIGR04057">
    <property type="entry name" value="SusC_RagA_signa"/>
    <property type="match status" value="1"/>
</dbReference>
<dbReference type="AlphaFoldDB" id="A0AAP2DCX9"/>
<evidence type="ECO:0000256" key="1">
    <source>
        <dbReference type="ARBA" id="ARBA00022729"/>
    </source>
</evidence>
<dbReference type="InterPro" id="IPR039426">
    <property type="entry name" value="TonB-dep_rcpt-like"/>
</dbReference>
<dbReference type="Gene3D" id="2.170.130.10">
    <property type="entry name" value="TonB-dependent receptor, plug domain"/>
    <property type="match status" value="1"/>
</dbReference>
<dbReference type="EMBL" id="JAHESC010000013">
    <property type="protein sequence ID" value="MBT1687072.1"/>
    <property type="molecule type" value="Genomic_DNA"/>
</dbReference>
<evidence type="ECO:0000256" key="2">
    <source>
        <dbReference type="PROSITE-ProRule" id="PRU01360"/>
    </source>
</evidence>
<gene>
    <name evidence="5" type="ORF">KK078_10910</name>
</gene>
<keyword evidence="2" id="KW-0813">Transport</keyword>
<feature type="signal peptide" evidence="3">
    <location>
        <begin position="1"/>
        <end position="32"/>
    </location>
</feature>
<dbReference type="InterPro" id="IPR023996">
    <property type="entry name" value="TonB-dep_OMP_SusC/RagA"/>
</dbReference>
<feature type="chain" id="PRO_5042854171" evidence="3">
    <location>
        <begin position="33"/>
        <end position="1081"/>
    </location>
</feature>
<comment type="similarity">
    <text evidence="2">Belongs to the TonB-dependent receptor family.</text>
</comment>
<comment type="subcellular location">
    <subcellularLocation>
        <location evidence="2">Cell outer membrane</location>
        <topology evidence="2">Multi-pass membrane protein</topology>
    </subcellularLocation>
</comment>
<dbReference type="RefSeq" id="WP_254090307.1">
    <property type="nucleotide sequence ID" value="NZ_JAHESC010000013.1"/>
</dbReference>
<feature type="domain" description="TonB-dependent receptor plug" evidence="4">
    <location>
        <begin position="150"/>
        <end position="252"/>
    </location>
</feature>
<keyword evidence="6" id="KW-1185">Reference proteome</keyword>
<dbReference type="InterPro" id="IPR012910">
    <property type="entry name" value="Plug_dom"/>
</dbReference>
<evidence type="ECO:0000313" key="6">
    <source>
        <dbReference type="Proteomes" id="UP001319180"/>
    </source>
</evidence>
<dbReference type="Proteomes" id="UP001319180">
    <property type="component" value="Unassembled WGS sequence"/>
</dbReference>
<dbReference type="PROSITE" id="PS52016">
    <property type="entry name" value="TONB_DEPENDENT_REC_3"/>
    <property type="match status" value="1"/>
</dbReference>
<proteinExistence type="inferred from homology"/>
<dbReference type="PANTHER" id="PTHR30069:SF29">
    <property type="entry name" value="HEMOGLOBIN AND HEMOGLOBIN-HAPTOGLOBIN-BINDING PROTEIN 1-RELATED"/>
    <property type="match status" value="1"/>
</dbReference>
<name>A0AAP2DCX9_9BACT</name>
<dbReference type="SUPFAM" id="SSF49464">
    <property type="entry name" value="Carboxypeptidase regulatory domain-like"/>
    <property type="match status" value="1"/>
</dbReference>
<dbReference type="Pfam" id="PF07715">
    <property type="entry name" value="Plug"/>
    <property type="match status" value="1"/>
</dbReference>
<dbReference type="Pfam" id="PF13715">
    <property type="entry name" value="CarbopepD_reg_2"/>
    <property type="match status" value="1"/>
</dbReference>
<keyword evidence="2" id="KW-0472">Membrane</keyword>
<dbReference type="NCBIfam" id="TIGR04056">
    <property type="entry name" value="OMP_RagA_SusC"/>
    <property type="match status" value="1"/>
</dbReference>
<evidence type="ECO:0000259" key="4">
    <source>
        <dbReference type="Pfam" id="PF07715"/>
    </source>
</evidence>
<organism evidence="5 6">
    <name type="scientific">Dawidia soli</name>
    <dbReference type="NCBI Taxonomy" id="2782352"/>
    <lineage>
        <taxon>Bacteria</taxon>
        <taxon>Pseudomonadati</taxon>
        <taxon>Bacteroidota</taxon>
        <taxon>Cytophagia</taxon>
        <taxon>Cytophagales</taxon>
        <taxon>Chryseotaleaceae</taxon>
        <taxon>Dawidia</taxon>
    </lineage>
</organism>
<keyword evidence="2" id="KW-0998">Cell outer membrane</keyword>
<dbReference type="SUPFAM" id="SSF56935">
    <property type="entry name" value="Porins"/>
    <property type="match status" value="1"/>
</dbReference>
<reference evidence="5 6" key="1">
    <citation type="submission" date="2021-05" db="EMBL/GenBank/DDBJ databases">
        <title>A Polyphasic approach of four new species of the genus Ohtaekwangia: Ohtaekwangia histidinii sp. nov., Ohtaekwangia cretensis sp. nov., Ohtaekwangia indiensis sp. nov., Ohtaekwangia reichenbachii sp. nov. from diverse environment.</title>
        <authorList>
            <person name="Octaviana S."/>
        </authorList>
    </citation>
    <scope>NUCLEOTIDE SEQUENCE [LARGE SCALE GENOMIC DNA]</scope>
    <source>
        <strain evidence="5 6">PWU37</strain>
    </source>
</reference>
<dbReference type="InterPro" id="IPR008969">
    <property type="entry name" value="CarboxyPept-like_regulatory"/>
</dbReference>
<evidence type="ECO:0000313" key="5">
    <source>
        <dbReference type="EMBL" id="MBT1687072.1"/>
    </source>
</evidence>
<dbReference type="InterPro" id="IPR037066">
    <property type="entry name" value="Plug_dom_sf"/>
</dbReference>
<keyword evidence="2" id="KW-1134">Transmembrane beta strand</keyword>